<dbReference type="GO" id="GO:0046872">
    <property type="term" value="F:metal ion binding"/>
    <property type="evidence" value="ECO:0007669"/>
    <property type="project" value="InterPro"/>
</dbReference>
<gene>
    <name evidence="3" type="ORF">KCX74_12930</name>
</gene>
<dbReference type="GO" id="GO:0009432">
    <property type="term" value="P:SOS response"/>
    <property type="evidence" value="ECO:0007669"/>
    <property type="project" value="TreeGrafter"/>
</dbReference>
<evidence type="ECO:0000256" key="1">
    <source>
        <dbReference type="PROSITE-ProRule" id="PRU00409"/>
    </source>
</evidence>
<dbReference type="InterPro" id="IPR011761">
    <property type="entry name" value="ATP-grasp"/>
</dbReference>
<dbReference type="RefSeq" id="WP_166530556.1">
    <property type="nucleotide sequence ID" value="NZ_BAAACY010000171.1"/>
</dbReference>
<dbReference type="Pfam" id="PF08443">
    <property type="entry name" value="RimK"/>
    <property type="match status" value="1"/>
</dbReference>
<dbReference type="Gene3D" id="3.30.470.20">
    <property type="entry name" value="ATP-grasp fold, B domain"/>
    <property type="match status" value="1"/>
</dbReference>
<evidence type="ECO:0000313" key="4">
    <source>
        <dbReference type="Proteomes" id="UP000675284"/>
    </source>
</evidence>
<dbReference type="GO" id="GO:0005737">
    <property type="term" value="C:cytoplasm"/>
    <property type="evidence" value="ECO:0007669"/>
    <property type="project" value="TreeGrafter"/>
</dbReference>
<dbReference type="SUPFAM" id="SSF56059">
    <property type="entry name" value="Glutathione synthetase ATP-binding domain-like"/>
    <property type="match status" value="1"/>
</dbReference>
<evidence type="ECO:0000259" key="2">
    <source>
        <dbReference type="PROSITE" id="PS50975"/>
    </source>
</evidence>
<organism evidence="3 4">
    <name type="scientific">Virgibacillus salarius</name>
    <dbReference type="NCBI Taxonomy" id="447199"/>
    <lineage>
        <taxon>Bacteria</taxon>
        <taxon>Bacillati</taxon>
        <taxon>Bacillota</taxon>
        <taxon>Bacilli</taxon>
        <taxon>Bacillales</taxon>
        <taxon>Bacillaceae</taxon>
        <taxon>Virgibacillus</taxon>
    </lineage>
</organism>
<reference evidence="3" key="1">
    <citation type="submission" date="2021-04" db="EMBL/GenBank/DDBJ databases">
        <title>Isolation and polyphasic classification of algal microorganism.</title>
        <authorList>
            <person name="Wang S."/>
        </authorList>
    </citation>
    <scope>NUCLEOTIDE SEQUENCE</scope>
    <source>
        <strain evidence="3">720a</strain>
    </source>
</reference>
<dbReference type="AlphaFoldDB" id="A0A941DUJ6"/>
<dbReference type="GO" id="GO:0005524">
    <property type="term" value="F:ATP binding"/>
    <property type="evidence" value="ECO:0007669"/>
    <property type="project" value="UniProtKB-UniRule"/>
</dbReference>
<evidence type="ECO:0000313" key="3">
    <source>
        <dbReference type="EMBL" id="MBR7796945.1"/>
    </source>
</evidence>
<dbReference type="InterPro" id="IPR013651">
    <property type="entry name" value="ATP-grasp_RimK-type"/>
</dbReference>
<sequence>MSKGWLIYSKKDIDVNQSYINWFIKEASYQSIQLELIIREDITAGIINNARTVRVNGFPITKPEFAIVRTIDPLLSLHLEACDITVFNSSSISRICNDKALTHHHMHNLRIPMVDTLYSKKQYLTDTPPLAYPFIIKETAGRGGKQVFLIENDQQYTSISQVLANTELIVQPSTVEHGKDIRVFIVGKEIIAAVKRENDKDFRANFKLGGSASLYDLSDKERSMIQSIVNHFDFGMVGIDFLISYNGELLFNEIEDIVGSRTLSKVSDINILRTYMTYIRRKISNNID</sequence>
<name>A0A941DUJ6_9BACI</name>
<keyword evidence="1" id="KW-0547">Nucleotide-binding</keyword>
<dbReference type="PANTHER" id="PTHR21621">
    <property type="entry name" value="RIBOSOMAL PROTEIN S6 MODIFICATION PROTEIN"/>
    <property type="match status" value="1"/>
</dbReference>
<keyword evidence="4" id="KW-1185">Reference proteome</keyword>
<dbReference type="PROSITE" id="PS50975">
    <property type="entry name" value="ATP_GRASP"/>
    <property type="match status" value="1"/>
</dbReference>
<comment type="caution">
    <text evidence="3">The sequence shown here is derived from an EMBL/GenBank/DDBJ whole genome shotgun (WGS) entry which is preliminary data.</text>
</comment>
<dbReference type="EMBL" id="JAGSOT010000038">
    <property type="protein sequence ID" value="MBR7796945.1"/>
    <property type="molecule type" value="Genomic_DNA"/>
</dbReference>
<protein>
    <submittedName>
        <fullName evidence="3">ATP-grasp domain-containing protein</fullName>
    </submittedName>
</protein>
<feature type="domain" description="ATP-grasp" evidence="2">
    <location>
        <begin position="98"/>
        <end position="280"/>
    </location>
</feature>
<dbReference type="Gene3D" id="3.40.50.20">
    <property type="match status" value="1"/>
</dbReference>
<keyword evidence="1" id="KW-0067">ATP-binding</keyword>
<proteinExistence type="predicted"/>
<dbReference type="PANTHER" id="PTHR21621:SF0">
    <property type="entry name" value="BETA-CITRYLGLUTAMATE SYNTHASE B-RELATED"/>
    <property type="match status" value="1"/>
</dbReference>
<accession>A0A941DUJ6</accession>
<dbReference type="GO" id="GO:0018169">
    <property type="term" value="F:ribosomal S6-glutamic acid ligase activity"/>
    <property type="evidence" value="ECO:0007669"/>
    <property type="project" value="TreeGrafter"/>
</dbReference>
<dbReference type="Proteomes" id="UP000675284">
    <property type="component" value="Unassembled WGS sequence"/>
</dbReference>